<name>A0AAV5URG5_9BILA</name>
<gene>
    <name evidence="2" type="ORF">PFISCL1PPCAC_65</name>
</gene>
<feature type="transmembrane region" description="Helical" evidence="1">
    <location>
        <begin position="61"/>
        <end position="81"/>
    </location>
</feature>
<sequence length="396" mass="45473">TCQLSTCMVRVGMLNNDALRADPIDKNILEWALLGEYNADEEVKEELRIQKEKYAERRRRTAWIASIVFISFVIALSLFFYRGMQEQFKMRGMEFEARKHSLPLSLPSGRLQLRATTVLLGDKSGKEFSPYIASSQEKGRINILTNFTSPSYNAYTLEHPLIDNIVMITDEFFCSERTCFYLNDAHNASFFSEDSTLHFRDLSSQLIVVPLPVGARFIKAEFCSIIFWRSCSIVVEIERVLHYASLKNDEETRVPVFELTTRVPLDRFTGRAVVKAFNYASHRLIVWDDYKLSIIGLRNGRDDRRLAGTIKDVDYDEIVEVLEINKDLEIVLVMKENEGSTRVRIFAILPDKTVTRKDEYTVPAPAASISVLVHDNTFQICQLVNDELLCLYNSTS</sequence>
<dbReference type="EMBL" id="BTSY01000001">
    <property type="protein sequence ID" value="GMT08768.1"/>
    <property type="molecule type" value="Genomic_DNA"/>
</dbReference>
<organism evidence="2 3">
    <name type="scientific">Pristionchus fissidentatus</name>
    <dbReference type="NCBI Taxonomy" id="1538716"/>
    <lineage>
        <taxon>Eukaryota</taxon>
        <taxon>Metazoa</taxon>
        <taxon>Ecdysozoa</taxon>
        <taxon>Nematoda</taxon>
        <taxon>Chromadorea</taxon>
        <taxon>Rhabditida</taxon>
        <taxon>Rhabditina</taxon>
        <taxon>Diplogasteromorpha</taxon>
        <taxon>Diplogasteroidea</taxon>
        <taxon>Neodiplogasteridae</taxon>
        <taxon>Pristionchus</taxon>
    </lineage>
</organism>
<dbReference type="AlphaFoldDB" id="A0AAV5URG5"/>
<protein>
    <submittedName>
        <fullName evidence="2">Uncharacterized protein</fullName>
    </submittedName>
</protein>
<evidence type="ECO:0000313" key="2">
    <source>
        <dbReference type="EMBL" id="GMT08768.1"/>
    </source>
</evidence>
<keyword evidence="1" id="KW-0472">Membrane</keyword>
<dbReference type="Proteomes" id="UP001432322">
    <property type="component" value="Unassembled WGS sequence"/>
</dbReference>
<keyword evidence="3" id="KW-1185">Reference proteome</keyword>
<proteinExistence type="predicted"/>
<keyword evidence="1" id="KW-1133">Transmembrane helix</keyword>
<evidence type="ECO:0000313" key="3">
    <source>
        <dbReference type="Proteomes" id="UP001432322"/>
    </source>
</evidence>
<reference evidence="2" key="1">
    <citation type="submission" date="2023-10" db="EMBL/GenBank/DDBJ databases">
        <title>Genome assembly of Pristionchus species.</title>
        <authorList>
            <person name="Yoshida K."/>
            <person name="Sommer R.J."/>
        </authorList>
    </citation>
    <scope>NUCLEOTIDE SEQUENCE</scope>
    <source>
        <strain evidence="2">RS5133</strain>
    </source>
</reference>
<comment type="caution">
    <text evidence="2">The sequence shown here is derived from an EMBL/GenBank/DDBJ whole genome shotgun (WGS) entry which is preliminary data.</text>
</comment>
<evidence type="ECO:0000256" key="1">
    <source>
        <dbReference type="SAM" id="Phobius"/>
    </source>
</evidence>
<feature type="non-terminal residue" evidence="2">
    <location>
        <position position="1"/>
    </location>
</feature>
<keyword evidence="1" id="KW-0812">Transmembrane</keyword>
<accession>A0AAV5URG5</accession>